<keyword evidence="1" id="KW-0121">Carboxypeptidase</keyword>
<feature type="domain" description="Glycosyl transferase family 51" evidence="11">
    <location>
        <begin position="108"/>
        <end position="215"/>
    </location>
</feature>
<evidence type="ECO:0000256" key="7">
    <source>
        <dbReference type="ARBA" id="ARBA00034000"/>
    </source>
</evidence>
<keyword evidence="3 12" id="KW-0328">Glycosyltransferase</keyword>
<dbReference type="Pfam" id="PF00912">
    <property type="entry name" value="Transgly"/>
    <property type="match status" value="1"/>
</dbReference>
<evidence type="ECO:0000256" key="3">
    <source>
        <dbReference type="ARBA" id="ARBA00022676"/>
    </source>
</evidence>
<dbReference type="InterPro" id="IPR001264">
    <property type="entry name" value="Glyco_trans_51"/>
</dbReference>
<organism evidence="12 13">
    <name type="scientific">Kutzneria chonburiensis</name>
    <dbReference type="NCBI Taxonomy" id="1483604"/>
    <lineage>
        <taxon>Bacteria</taxon>
        <taxon>Bacillati</taxon>
        <taxon>Actinomycetota</taxon>
        <taxon>Actinomycetes</taxon>
        <taxon>Pseudonocardiales</taxon>
        <taxon>Pseudonocardiaceae</taxon>
        <taxon>Kutzneria</taxon>
    </lineage>
</organism>
<sequence>MNEEATHPDINWRRVRRIGYIVVAVIVAIPVIAFGVTYTAVHVPDPKAVADQQQTVTLYYADGSVMTTIGTATGGTRTVVGYDQIPPVVRHAVEAAEDEGYETNVGQGGISTQFVRLATGEDAQSLPAQWVQLVRAIKLTEQRSKADVLTGYLNLVYLGRGAYGIQAAAQAYFAKDVGKLDTSEAAFLAGLIDQPSRSEDDKWTEQQWTHTLDRMVANGWLDPTARADFTKPPKPVSPNSGSLPPARALIARQVLAEAKEKGFDEDALRHIGAQVHTTIDPKAQAMAEDAAHSLKSTDPDVGDALVSISPATGAVVSWFGGDSQSLPDAADTAAQPGPTFQPLVLMAGVRNTPPITLANQYNGTAPVTVGGLAVKNFGGADCGPQCTVADAMKNNTNTVFYKITDDIGPNKVRETAFKAGIATTQIIGGKTGPALTGSDGKQPGDIIGSGGYPVRPRDMAQAYATLATGGKYVPAHFITSIAETNGNTIFEHAADPAATPQQVFEQPQAQLVTQSLLTGPGLAGGRPVAAKAGATQFLDSPDNSDAWAVGYTPQLVTAVWLGHRKDLAPMKEGVDVPTGIWQQYMNSYLKDMPTIQF</sequence>
<evidence type="ECO:0000256" key="6">
    <source>
        <dbReference type="ARBA" id="ARBA00023268"/>
    </source>
</evidence>
<dbReference type="EMBL" id="JBHLUD010000020">
    <property type="protein sequence ID" value="MFC0549178.1"/>
    <property type="molecule type" value="Genomic_DNA"/>
</dbReference>
<keyword evidence="9" id="KW-1133">Transmembrane helix</keyword>
<dbReference type="InterPro" id="IPR001460">
    <property type="entry name" value="PCN-bd_Tpept"/>
</dbReference>
<dbReference type="Gene3D" id="3.40.710.10">
    <property type="entry name" value="DD-peptidase/beta-lactamase superfamily"/>
    <property type="match status" value="1"/>
</dbReference>
<dbReference type="Proteomes" id="UP001589810">
    <property type="component" value="Unassembled WGS sequence"/>
</dbReference>
<evidence type="ECO:0000313" key="13">
    <source>
        <dbReference type="Proteomes" id="UP001589810"/>
    </source>
</evidence>
<evidence type="ECO:0000256" key="2">
    <source>
        <dbReference type="ARBA" id="ARBA00022670"/>
    </source>
</evidence>
<keyword evidence="5" id="KW-0378">Hydrolase</keyword>
<keyword evidence="9" id="KW-0472">Membrane</keyword>
<comment type="catalytic activity">
    <reaction evidence="7">
        <text>Preferential cleavage: (Ac)2-L-Lys-D-Ala-|-D-Ala. Also transpeptidation of peptidyl-alanyl moieties that are N-acyl substituents of D-alanine.</text>
        <dbReference type="EC" id="3.4.16.4"/>
    </reaction>
</comment>
<evidence type="ECO:0000256" key="4">
    <source>
        <dbReference type="ARBA" id="ARBA00022679"/>
    </source>
</evidence>
<dbReference type="Pfam" id="PF00905">
    <property type="entry name" value="Transpeptidase"/>
    <property type="match status" value="1"/>
</dbReference>
<feature type="domain" description="Penicillin-binding protein transpeptidase" evidence="10">
    <location>
        <begin position="306"/>
        <end position="556"/>
    </location>
</feature>
<accession>A0ABV6N9E0</accession>
<dbReference type="Gene3D" id="1.10.3810.10">
    <property type="entry name" value="Biosynthetic peptidoglycan transglycosylase-like"/>
    <property type="match status" value="1"/>
</dbReference>
<dbReference type="InterPro" id="IPR050396">
    <property type="entry name" value="Glycosyltr_51/Transpeptidase"/>
</dbReference>
<dbReference type="RefSeq" id="WP_273940237.1">
    <property type="nucleotide sequence ID" value="NZ_CP097263.1"/>
</dbReference>
<proteinExistence type="predicted"/>
<dbReference type="GO" id="GO:0016757">
    <property type="term" value="F:glycosyltransferase activity"/>
    <property type="evidence" value="ECO:0007669"/>
    <property type="project" value="UniProtKB-KW"/>
</dbReference>
<dbReference type="InterPro" id="IPR036950">
    <property type="entry name" value="PBP_transglycosylase"/>
</dbReference>
<dbReference type="InterPro" id="IPR023346">
    <property type="entry name" value="Lysozyme-like_dom_sf"/>
</dbReference>
<keyword evidence="9" id="KW-0812">Transmembrane</keyword>
<comment type="catalytic activity">
    <reaction evidence="8">
        <text>[GlcNAc-(1-&gt;4)-Mur2Ac(oyl-L-Ala-gamma-D-Glu-L-Lys-D-Ala-D-Ala)](n)-di-trans,octa-cis-undecaprenyl diphosphate + beta-D-GlcNAc-(1-&gt;4)-Mur2Ac(oyl-L-Ala-gamma-D-Glu-L-Lys-D-Ala-D-Ala)-di-trans,octa-cis-undecaprenyl diphosphate = [GlcNAc-(1-&gt;4)-Mur2Ac(oyl-L-Ala-gamma-D-Glu-L-Lys-D-Ala-D-Ala)](n+1)-di-trans,octa-cis-undecaprenyl diphosphate + di-trans,octa-cis-undecaprenyl diphosphate + H(+)</text>
        <dbReference type="Rhea" id="RHEA:23708"/>
        <dbReference type="Rhea" id="RHEA-COMP:9602"/>
        <dbReference type="Rhea" id="RHEA-COMP:9603"/>
        <dbReference type="ChEBI" id="CHEBI:15378"/>
        <dbReference type="ChEBI" id="CHEBI:58405"/>
        <dbReference type="ChEBI" id="CHEBI:60033"/>
        <dbReference type="ChEBI" id="CHEBI:78435"/>
        <dbReference type="EC" id="2.4.99.28"/>
    </reaction>
</comment>
<reference evidence="12 13" key="1">
    <citation type="submission" date="2024-09" db="EMBL/GenBank/DDBJ databases">
        <authorList>
            <person name="Sun Q."/>
            <person name="Mori K."/>
        </authorList>
    </citation>
    <scope>NUCLEOTIDE SEQUENCE [LARGE SCALE GENOMIC DNA]</scope>
    <source>
        <strain evidence="12 13">TBRC 1432</strain>
    </source>
</reference>
<keyword evidence="6" id="KW-0511">Multifunctional enzyme</keyword>
<evidence type="ECO:0000256" key="5">
    <source>
        <dbReference type="ARBA" id="ARBA00022801"/>
    </source>
</evidence>
<evidence type="ECO:0000256" key="1">
    <source>
        <dbReference type="ARBA" id="ARBA00022645"/>
    </source>
</evidence>
<protein>
    <submittedName>
        <fullName evidence="12">Transglycosylase domain-containing protein</fullName>
        <ecNumber evidence="12">2.4.-.-</ecNumber>
    </submittedName>
</protein>
<name>A0ABV6N9E0_9PSEU</name>
<dbReference type="EC" id="2.4.-.-" evidence="12"/>
<dbReference type="SUPFAM" id="SSF56601">
    <property type="entry name" value="beta-lactamase/transpeptidase-like"/>
    <property type="match status" value="1"/>
</dbReference>
<evidence type="ECO:0000313" key="12">
    <source>
        <dbReference type="EMBL" id="MFC0549178.1"/>
    </source>
</evidence>
<dbReference type="SUPFAM" id="SSF53955">
    <property type="entry name" value="Lysozyme-like"/>
    <property type="match status" value="1"/>
</dbReference>
<evidence type="ECO:0000256" key="8">
    <source>
        <dbReference type="ARBA" id="ARBA00049902"/>
    </source>
</evidence>
<dbReference type="PANTHER" id="PTHR32282">
    <property type="entry name" value="BINDING PROTEIN TRANSPEPTIDASE, PUTATIVE-RELATED"/>
    <property type="match status" value="1"/>
</dbReference>
<evidence type="ECO:0000259" key="11">
    <source>
        <dbReference type="Pfam" id="PF00912"/>
    </source>
</evidence>
<keyword evidence="4 12" id="KW-0808">Transferase</keyword>
<feature type="transmembrane region" description="Helical" evidence="9">
    <location>
        <begin position="20"/>
        <end position="41"/>
    </location>
</feature>
<keyword evidence="2" id="KW-0645">Protease</keyword>
<keyword evidence="13" id="KW-1185">Reference proteome</keyword>
<evidence type="ECO:0000256" key="9">
    <source>
        <dbReference type="SAM" id="Phobius"/>
    </source>
</evidence>
<comment type="caution">
    <text evidence="12">The sequence shown here is derived from an EMBL/GenBank/DDBJ whole genome shotgun (WGS) entry which is preliminary data.</text>
</comment>
<gene>
    <name evidence="12" type="ORF">ACFFH7_47235</name>
</gene>
<evidence type="ECO:0000259" key="10">
    <source>
        <dbReference type="Pfam" id="PF00905"/>
    </source>
</evidence>
<dbReference type="PANTHER" id="PTHR32282:SF34">
    <property type="entry name" value="PENICILLIN-BINDING PROTEIN 1A"/>
    <property type="match status" value="1"/>
</dbReference>
<dbReference type="InterPro" id="IPR012338">
    <property type="entry name" value="Beta-lactam/transpept-like"/>
</dbReference>